<feature type="region of interest" description="Disordered" evidence="12">
    <location>
        <begin position="100"/>
        <end position="222"/>
    </location>
</feature>
<evidence type="ECO:0000256" key="6">
    <source>
        <dbReference type="ARBA" id="ARBA00022630"/>
    </source>
</evidence>
<accession>A0A427YH35</accession>
<keyword evidence="7" id="KW-0288">FMN</keyword>
<dbReference type="UniPathway" id="UPA00276">
    <property type="reaction ID" value="UER00406"/>
</dbReference>
<feature type="compositionally biased region" description="Low complexity" evidence="12">
    <location>
        <begin position="100"/>
        <end position="157"/>
    </location>
</feature>
<dbReference type="GO" id="GO:0009398">
    <property type="term" value="P:FMN biosynthetic process"/>
    <property type="evidence" value="ECO:0007669"/>
    <property type="project" value="UniProtKB-UniPathway"/>
</dbReference>
<evidence type="ECO:0000256" key="7">
    <source>
        <dbReference type="ARBA" id="ARBA00022643"/>
    </source>
</evidence>
<dbReference type="SUPFAM" id="SSF82114">
    <property type="entry name" value="Riboflavin kinase-like"/>
    <property type="match status" value="2"/>
</dbReference>
<reference evidence="14 15" key="1">
    <citation type="submission" date="2018-11" db="EMBL/GenBank/DDBJ databases">
        <title>Genome sequence of Saitozyma podzolica DSM 27192.</title>
        <authorList>
            <person name="Aliyu H."/>
            <person name="Gorte O."/>
            <person name="Ochsenreither K."/>
        </authorList>
    </citation>
    <scope>NUCLEOTIDE SEQUENCE [LARGE SCALE GENOMIC DNA]</scope>
    <source>
        <strain evidence="14 15">DSM 27192</strain>
    </source>
</reference>
<dbReference type="AlphaFoldDB" id="A0A427YH35"/>
<keyword evidence="6" id="KW-0285">Flavoprotein</keyword>
<feature type="region of interest" description="Disordered" evidence="12">
    <location>
        <begin position="1"/>
        <end position="30"/>
    </location>
</feature>
<evidence type="ECO:0000313" key="15">
    <source>
        <dbReference type="Proteomes" id="UP000279259"/>
    </source>
</evidence>
<evidence type="ECO:0000256" key="8">
    <source>
        <dbReference type="ARBA" id="ARBA00022679"/>
    </source>
</evidence>
<keyword evidence="10" id="KW-0067">ATP-binding</keyword>
<comment type="pathway">
    <text evidence="2">Cofactor biosynthesis; FMN biosynthesis; FMN from riboflavin (ATP route): step 1/1.</text>
</comment>
<dbReference type="Pfam" id="PF01687">
    <property type="entry name" value="Flavokinase"/>
    <property type="match status" value="2"/>
</dbReference>
<dbReference type="InterPro" id="IPR023468">
    <property type="entry name" value="Riboflavin_kinase"/>
</dbReference>
<evidence type="ECO:0000256" key="10">
    <source>
        <dbReference type="ARBA" id="ARBA00022840"/>
    </source>
</evidence>
<dbReference type="InterPro" id="IPR015865">
    <property type="entry name" value="Riboflavin_kinase_bac/euk"/>
</dbReference>
<dbReference type="EMBL" id="RSCD01000010">
    <property type="protein sequence ID" value="RSH90469.1"/>
    <property type="molecule type" value="Genomic_DNA"/>
</dbReference>
<dbReference type="Proteomes" id="UP000279259">
    <property type="component" value="Unassembled WGS sequence"/>
</dbReference>
<evidence type="ECO:0000256" key="12">
    <source>
        <dbReference type="SAM" id="MobiDB-lite"/>
    </source>
</evidence>
<feature type="domain" description="Riboflavin kinase" evidence="13">
    <location>
        <begin position="39"/>
        <end position="330"/>
    </location>
</feature>
<evidence type="ECO:0000256" key="5">
    <source>
        <dbReference type="ARBA" id="ARBA00017394"/>
    </source>
</evidence>
<name>A0A427YH35_9TREE</name>
<feature type="compositionally biased region" description="Basic residues" evidence="12">
    <location>
        <begin position="180"/>
        <end position="194"/>
    </location>
</feature>
<dbReference type="GO" id="GO:0005524">
    <property type="term" value="F:ATP binding"/>
    <property type="evidence" value="ECO:0007669"/>
    <property type="project" value="UniProtKB-KW"/>
</dbReference>
<evidence type="ECO:0000256" key="9">
    <source>
        <dbReference type="ARBA" id="ARBA00022741"/>
    </source>
</evidence>
<evidence type="ECO:0000256" key="3">
    <source>
        <dbReference type="ARBA" id="ARBA00010108"/>
    </source>
</evidence>
<keyword evidence="14" id="KW-0418">Kinase</keyword>
<comment type="similarity">
    <text evidence="3">Belongs to the flavokinase family.</text>
</comment>
<dbReference type="GO" id="GO:0009231">
    <property type="term" value="P:riboflavin biosynthetic process"/>
    <property type="evidence" value="ECO:0007669"/>
    <property type="project" value="InterPro"/>
</dbReference>
<dbReference type="SMART" id="SM00904">
    <property type="entry name" value="Flavokinase"/>
    <property type="match status" value="1"/>
</dbReference>
<feature type="compositionally biased region" description="Low complexity" evidence="12">
    <location>
        <begin position="1"/>
        <end position="25"/>
    </location>
</feature>
<evidence type="ECO:0000259" key="13">
    <source>
        <dbReference type="SMART" id="SM00904"/>
    </source>
</evidence>
<evidence type="ECO:0000256" key="4">
    <source>
        <dbReference type="ARBA" id="ARBA00012105"/>
    </source>
</evidence>
<protein>
    <recommendedName>
        <fullName evidence="5">Riboflavin kinase</fullName>
        <ecNumber evidence="4">2.7.1.26</ecNumber>
    </recommendedName>
    <alternativeName>
        <fullName evidence="11">Flavin mononucleotide kinase 1</fullName>
    </alternativeName>
</protein>
<dbReference type="PANTHER" id="PTHR22749:SF6">
    <property type="entry name" value="RIBOFLAVIN KINASE"/>
    <property type="match status" value="1"/>
</dbReference>
<keyword evidence="8" id="KW-0808">Transferase</keyword>
<evidence type="ECO:0000313" key="14">
    <source>
        <dbReference type="EMBL" id="RSH90469.1"/>
    </source>
</evidence>
<comment type="function">
    <text evidence="1">Catalyzes the phosphorylation of riboflavin (vitamin B2) to form flavin mononucleotide (FMN) coenzyme.</text>
</comment>
<dbReference type="EC" id="2.7.1.26" evidence="4"/>
<organism evidence="14 15">
    <name type="scientific">Saitozyma podzolica</name>
    <dbReference type="NCBI Taxonomy" id="1890683"/>
    <lineage>
        <taxon>Eukaryota</taxon>
        <taxon>Fungi</taxon>
        <taxon>Dikarya</taxon>
        <taxon>Basidiomycota</taxon>
        <taxon>Agaricomycotina</taxon>
        <taxon>Tremellomycetes</taxon>
        <taxon>Tremellales</taxon>
        <taxon>Trimorphomycetaceae</taxon>
        <taxon>Saitozyma</taxon>
    </lineage>
</organism>
<sequence>MSSADSQSASSPKAPRAAAPMAPTSRENRPTIAGPVELEAPFPMQLVGVVSKGFGRGARFLGIPTANLPDSSLGPLNDLGLTGIFYGFARIHPSLSTPLPSALPSPSVSGYSTPSLPASSVASPLRTATPGTSTSANSNSFSGNGGLLSNLNLNSSPNPAPISRTLPPVNNSIIPESRHQPHLPHTPHHTHPHQHTVPISQPHPNPSARTHPLAPPDVSLSPEEISAIPHNTAPYPPDSIPGELLAPKRLSEEDGRVWPMVMSVGWNPYFKNEKITAEVHIMHAFEHDFYGHDMSVLVLGYIRPELDYVSKEALIDDINTDVAVALNSLARPAYAACAADPFLTGPPGGHQPA</sequence>
<gene>
    <name evidence="14" type="primary">FMN1</name>
    <name evidence="14" type="ORF">EHS25_001074</name>
</gene>
<keyword evidence="15" id="KW-1185">Reference proteome</keyword>
<dbReference type="GO" id="GO:0008531">
    <property type="term" value="F:riboflavin kinase activity"/>
    <property type="evidence" value="ECO:0007669"/>
    <property type="project" value="UniProtKB-EC"/>
</dbReference>
<proteinExistence type="inferred from homology"/>
<dbReference type="Gene3D" id="2.40.30.30">
    <property type="entry name" value="Riboflavin kinase-like"/>
    <property type="match status" value="2"/>
</dbReference>
<keyword evidence="9" id="KW-0547">Nucleotide-binding</keyword>
<dbReference type="PANTHER" id="PTHR22749">
    <property type="entry name" value="RIBOFLAVIN KINASE/FMN ADENYLYLTRANSFERASE"/>
    <property type="match status" value="1"/>
</dbReference>
<evidence type="ECO:0000256" key="11">
    <source>
        <dbReference type="ARBA" id="ARBA00029960"/>
    </source>
</evidence>
<dbReference type="OrthoDB" id="276388at2759"/>
<dbReference type="GO" id="GO:0005739">
    <property type="term" value="C:mitochondrion"/>
    <property type="evidence" value="ECO:0007669"/>
    <property type="project" value="TreeGrafter"/>
</dbReference>
<dbReference type="STRING" id="1890683.A0A427YH35"/>
<evidence type="ECO:0000256" key="2">
    <source>
        <dbReference type="ARBA" id="ARBA00005201"/>
    </source>
</evidence>
<comment type="caution">
    <text evidence="14">The sequence shown here is derived from an EMBL/GenBank/DDBJ whole genome shotgun (WGS) entry which is preliminary data.</text>
</comment>
<evidence type="ECO:0000256" key="1">
    <source>
        <dbReference type="ARBA" id="ARBA00003572"/>
    </source>
</evidence>
<dbReference type="InterPro" id="IPR023465">
    <property type="entry name" value="Riboflavin_kinase_dom_sf"/>
</dbReference>